<keyword evidence="10 13" id="KW-0496">Mitochondrion</keyword>
<dbReference type="GO" id="GO:0015078">
    <property type="term" value="F:proton transmembrane transporter activity"/>
    <property type="evidence" value="ECO:0007669"/>
    <property type="project" value="InterPro"/>
</dbReference>
<comment type="subcellular location">
    <subcellularLocation>
        <location evidence="1 13">Mitochondrion membrane</location>
        <topology evidence="1 13">Single-pass membrane protein</topology>
    </subcellularLocation>
</comment>
<comment type="similarity">
    <text evidence="2 13">Belongs to the ATPase protein 8 family.</text>
</comment>
<comment type="subunit">
    <text evidence="3">F-type ATPases have 2 components, CF(1) - the catalytic core - and CF(0) - the membrane proton channel.</text>
</comment>
<keyword evidence="4 13" id="KW-0813">Transport</keyword>
<dbReference type="AlphaFoldDB" id="D3YM99"/>
<evidence type="ECO:0000256" key="10">
    <source>
        <dbReference type="ARBA" id="ARBA00023128"/>
    </source>
</evidence>
<keyword evidence="6 13" id="KW-0812">Transmembrane</keyword>
<feature type="transmembrane region" description="Helical" evidence="14">
    <location>
        <begin position="6"/>
        <end position="31"/>
    </location>
</feature>
<evidence type="ECO:0000256" key="14">
    <source>
        <dbReference type="SAM" id="Phobius"/>
    </source>
</evidence>
<evidence type="ECO:0000256" key="8">
    <source>
        <dbReference type="ARBA" id="ARBA00022989"/>
    </source>
</evidence>
<evidence type="ECO:0000256" key="3">
    <source>
        <dbReference type="ARBA" id="ARBA00011291"/>
    </source>
</evidence>
<comment type="function">
    <text evidence="12">Mitochondrial membrane ATP synthase (F(1)F(0) ATP synthase or Complex V) produces ATP from ADP in the presence of a proton gradient across the membrane which is generated by electron transport complexes of the respiratory chain. F-type ATPases consist of two structural domains, F(1) - containing the extramembraneous catalytic core and F(0) - containing the membrane proton channel, linked together by a central stalk and a peripheral stalk. During catalysis, ATP synthesis in the catalytic domain of F(1) is coupled via a rotary mechanism of the central stalk subunits to proton translocation. Part of the complex F(0) domain. Minor subunit located with subunit a in the membrane.</text>
</comment>
<protein>
    <recommendedName>
        <fullName evidence="13">ATP synthase complex subunit 8</fullName>
    </recommendedName>
</protein>
<evidence type="ECO:0000256" key="6">
    <source>
        <dbReference type="ARBA" id="ARBA00022692"/>
    </source>
</evidence>
<evidence type="ECO:0000256" key="2">
    <source>
        <dbReference type="ARBA" id="ARBA00008892"/>
    </source>
</evidence>
<dbReference type="InterPro" id="IPR001421">
    <property type="entry name" value="ATP8_metazoa"/>
</dbReference>
<dbReference type="GeneID" id="8846972"/>
<dbReference type="Pfam" id="PF00895">
    <property type="entry name" value="ATP-synt_8"/>
    <property type="match status" value="1"/>
</dbReference>
<name>D3YM99_HYPLI</name>
<dbReference type="GO" id="GO:0031966">
    <property type="term" value="C:mitochondrial membrane"/>
    <property type="evidence" value="ECO:0007669"/>
    <property type="project" value="UniProtKB-SubCell"/>
</dbReference>
<evidence type="ECO:0000256" key="11">
    <source>
        <dbReference type="ARBA" id="ARBA00023136"/>
    </source>
</evidence>
<evidence type="ECO:0000256" key="13">
    <source>
        <dbReference type="RuleBase" id="RU003661"/>
    </source>
</evidence>
<reference evidence="15" key="1">
    <citation type="journal article" date="2010" name="Med. Vet. Entomol.">
        <title>The mitochondrial genome of the common cattle grub, Hypoderma lineatum.</title>
        <authorList>
            <person name="Weigl S."/>
            <person name="Testini G."/>
            <person name="Parisi A."/>
            <person name="Dantas-Torres F."/>
            <person name="Traversa D."/>
            <person name="Colwell D.D."/>
            <person name="Otranto D."/>
        </authorList>
    </citation>
    <scope>NUCLEOTIDE SEQUENCE</scope>
</reference>
<dbReference type="CTD" id="4509"/>
<organism evidence="15">
    <name type="scientific">Hypoderma lineatum</name>
    <name type="common">Early cattle grub</name>
    <name type="synonym">Common cattle grub</name>
    <dbReference type="NCBI Taxonomy" id="7389"/>
    <lineage>
        <taxon>Eukaryota</taxon>
        <taxon>Metazoa</taxon>
        <taxon>Ecdysozoa</taxon>
        <taxon>Arthropoda</taxon>
        <taxon>Hexapoda</taxon>
        <taxon>Insecta</taxon>
        <taxon>Pterygota</taxon>
        <taxon>Neoptera</taxon>
        <taxon>Endopterygota</taxon>
        <taxon>Diptera</taxon>
        <taxon>Brachycera</taxon>
        <taxon>Muscomorpha</taxon>
        <taxon>Oestroidea</taxon>
        <taxon>Oestridae</taxon>
        <taxon>Hypodermatinae</taxon>
        <taxon>Hypoderma</taxon>
    </lineage>
</organism>
<evidence type="ECO:0000256" key="9">
    <source>
        <dbReference type="ARBA" id="ARBA00023065"/>
    </source>
</evidence>
<evidence type="ECO:0000313" key="15">
    <source>
        <dbReference type="EMBL" id="ADD21030.1"/>
    </source>
</evidence>
<dbReference type="RefSeq" id="YP_003495082.1">
    <property type="nucleotide sequence ID" value="NC_013932.1"/>
</dbReference>
<dbReference type="GO" id="GO:0015986">
    <property type="term" value="P:proton motive force-driven ATP synthesis"/>
    <property type="evidence" value="ECO:0007669"/>
    <property type="project" value="InterPro"/>
</dbReference>
<keyword evidence="7 13" id="KW-0375">Hydrogen ion transport</keyword>
<geneLocation type="mitochondrion" evidence="15"/>
<evidence type="ECO:0000256" key="12">
    <source>
        <dbReference type="ARBA" id="ARBA00024864"/>
    </source>
</evidence>
<keyword evidence="8 14" id="KW-1133">Transmembrane helix</keyword>
<evidence type="ECO:0000256" key="4">
    <source>
        <dbReference type="ARBA" id="ARBA00022448"/>
    </source>
</evidence>
<keyword evidence="9 13" id="KW-0406">Ion transport</keyword>
<dbReference type="EMBL" id="GU584123">
    <property type="protein sequence ID" value="ADD21030.1"/>
    <property type="molecule type" value="Genomic_DNA"/>
</dbReference>
<dbReference type="GO" id="GO:0045259">
    <property type="term" value="C:proton-transporting ATP synthase complex"/>
    <property type="evidence" value="ECO:0007669"/>
    <property type="project" value="UniProtKB-KW"/>
</dbReference>
<keyword evidence="11 14" id="KW-0472">Membrane</keyword>
<keyword evidence="5 13" id="KW-0138">CF(0)</keyword>
<sequence length="54" mass="6712">MPQMSPISWLSLFIMFSMTFMMFNMMNYYCFTPHMPKSNLIYNNNKMIPMNWKW</sequence>
<gene>
    <name evidence="15" type="primary">atp8</name>
</gene>
<evidence type="ECO:0000256" key="5">
    <source>
        <dbReference type="ARBA" id="ARBA00022547"/>
    </source>
</evidence>
<accession>D3YM99</accession>
<proteinExistence type="inferred from homology"/>
<evidence type="ECO:0000256" key="1">
    <source>
        <dbReference type="ARBA" id="ARBA00004304"/>
    </source>
</evidence>
<evidence type="ECO:0000256" key="7">
    <source>
        <dbReference type="ARBA" id="ARBA00022781"/>
    </source>
</evidence>